<comment type="subcellular location">
    <subcellularLocation>
        <location evidence="1">Cell inner membrane</location>
        <topology evidence="1">Multi-pass membrane protein</topology>
    </subcellularLocation>
    <subcellularLocation>
        <location evidence="8">Cell membrane</location>
        <topology evidence="8">Multi-pass membrane protein</topology>
    </subcellularLocation>
</comment>
<keyword evidence="2 8" id="KW-0813">Transport</keyword>
<feature type="transmembrane region" description="Helical" evidence="8">
    <location>
        <begin position="231"/>
        <end position="250"/>
    </location>
</feature>
<feature type="transmembrane region" description="Helical" evidence="8">
    <location>
        <begin position="99"/>
        <end position="120"/>
    </location>
</feature>
<feature type="transmembrane region" description="Helical" evidence="8">
    <location>
        <begin position="187"/>
        <end position="211"/>
    </location>
</feature>
<keyword evidence="6 8" id="KW-1133">Transmembrane helix</keyword>
<dbReference type="PANTHER" id="PTHR43357:SF4">
    <property type="entry name" value="INNER MEMBRANE ABC TRANSPORTER PERMEASE PROTEIN YDCV"/>
    <property type="match status" value="1"/>
</dbReference>
<dbReference type="PROSITE" id="PS50928">
    <property type="entry name" value="ABC_TM1"/>
    <property type="match status" value="1"/>
</dbReference>
<sequence>MKNGTATRKAMSWFWLILGLLYFFIPLISTFLFSLRGKKGVLSFVAYQHVFADPKFLQSFLFSLQMSVYTIIVGLVLIVPTAILINLKIPKAKPIIELFSLMPFVIPPVVLAFGLIKFYANPPLTLVSSPALLVAGYVVISFPYIYRSIDTGLTSMDLKVLTEAAQSLGAGWLSILFKIILPNLRTALLSATFLTFATVIGELTLAVLLAWPAFGPYMAHVGRDLAYEPAALAILSFMMTWGSISLIQFLSHGIPGAKSEIGGLH</sequence>
<dbReference type="PANTHER" id="PTHR43357">
    <property type="entry name" value="INNER MEMBRANE ABC TRANSPORTER PERMEASE PROTEIN YDCV"/>
    <property type="match status" value="1"/>
</dbReference>
<evidence type="ECO:0000256" key="8">
    <source>
        <dbReference type="RuleBase" id="RU363032"/>
    </source>
</evidence>
<dbReference type="Gene3D" id="1.10.3720.10">
    <property type="entry name" value="MetI-like"/>
    <property type="match status" value="1"/>
</dbReference>
<evidence type="ECO:0000256" key="3">
    <source>
        <dbReference type="ARBA" id="ARBA00022475"/>
    </source>
</evidence>
<feature type="transmembrane region" description="Helical" evidence="8">
    <location>
        <begin position="66"/>
        <end position="87"/>
    </location>
</feature>
<evidence type="ECO:0000259" key="9">
    <source>
        <dbReference type="PROSITE" id="PS50928"/>
    </source>
</evidence>
<evidence type="ECO:0000256" key="2">
    <source>
        <dbReference type="ARBA" id="ARBA00022448"/>
    </source>
</evidence>
<comment type="similarity">
    <text evidence="8">Belongs to the binding-protein-dependent transport system permease family.</text>
</comment>
<evidence type="ECO:0000313" key="10">
    <source>
        <dbReference type="EMBL" id="SLM18589.1"/>
    </source>
</evidence>
<accession>A0A3P3XR99</accession>
<keyword evidence="7 8" id="KW-0472">Membrane</keyword>
<dbReference type="GO" id="GO:0005886">
    <property type="term" value="C:plasma membrane"/>
    <property type="evidence" value="ECO:0007669"/>
    <property type="project" value="UniProtKB-SubCell"/>
</dbReference>
<dbReference type="GO" id="GO:0055085">
    <property type="term" value="P:transmembrane transport"/>
    <property type="evidence" value="ECO:0007669"/>
    <property type="project" value="InterPro"/>
</dbReference>
<feature type="transmembrane region" description="Helical" evidence="8">
    <location>
        <begin position="12"/>
        <end position="35"/>
    </location>
</feature>
<dbReference type="AlphaFoldDB" id="A0A3P3XR99"/>
<organism evidence="10">
    <name type="scientific">uncultured spirochete</name>
    <dbReference type="NCBI Taxonomy" id="156406"/>
    <lineage>
        <taxon>Bacteria</taxon>
        <taxon>Pseudomonadati</taxon>
        <taxon>Spirochaetota</taxon>
        <taxon>Spirochaetia</taxon>
        <taxon>Spirochaetales</taxon>
        <taxon>environmental samples</taxon>
    </lineage>
</organism>
<keyword evidence="5 8" id="KW-0812">Transmembrane</keyword>
<dbReference type="InterPro" id="IPR035906">
    <property type="entry name" value="MetI-like_sf"/>
</dbReference>
<dbReference type="EMBL" id="FWDO01000005">
    <property type="protein sequence ID" value="SLM18589.1"/>
    <property type="molecule type" value="Genomic_DNA"/>
</dbReference>
<name>A0A3P3XR99_9SPIR</name>
<feature type="domain" description="ABC transmembrane type-1" evidence="9">
    <location>
        <begin position="60"/>
        <end position="248"/>
    </location>
</feature>
<dbReference type="CDD" id="cd06261">
    <property type="entry name" value="TM_PBP2"/>
    <property type="match status" value="1"/>
</dbReference>
<dbReference type="InterPro" id="IPR000515">
    <property type="entry name" value="MetI-like"/>
</dbReference>
<evidence type="ECO:0000256" key="6">
    <source>
        <dbReference type="ARBA" id="ARBA00022989"/>
    </source>
</evidence>
<keyword evidence="4" id="KW-0997">Cell inner membrane</keyword>
<evidence type="ECO:0000256" key="1">
    <source>
        <dbReference type="ARBA" id="ARBA00004429"/>
    </source>
</evidence>
<protein>
    <submittedName>
        <fullName evidence="10">ABC transporter permease protein</fullName>
    </submittedName>
</protein>
<evidence type="ECO:0000256" key="4">
    <source>
        <dbReference type="ARBA" id="ARBA00022519"/>
    </source>
</evidence>
<evidence type="ECO:0000256" key="5">
    <source>
        <dbReference type="ARBA" id="ARBA00022692"/>
    </source>
</evidence>
<dbReference type="Pfam" id="PF00528">
    <property type="entry name" value="BPD_transp_1"/>
    <property type="match status" value="1"/>
</dbReference>
<dbReference type="SUPFAM" id="SSF161098">
    <property type="entry name" value="MetI-like"/>
    <property type="match status" value="1"/>
</dbReference>
<evidence type="ECO:0000256" key="7">
    <source>
        <dbReference type="ARBA" id="ARBA00023136"/>
    </source>
</evidence>
<feature type="transmembrane region" description="Helical" evidence="8">
    <location>
        <begin position="126"/>
        <end position="146"/>
    </location>
</feature>
<keyword evidence="3" id="KW-1003">Cell membrane</keyword>
<gene>
    <name evidence="10" type="ORF">SPIRO4BDMA_50104</name>
</gene>
<proteinExistence type="inferred from homology"/>
<reference evidence="10" key="1">
    <citation type="submission" date="2017-02" db="EMBL/GenBank/DDBJ databases">
        <authorList>
            <person name="Regsiter A."/>
            <person name="William W."/>
        </authorList>
    </citation>
    <scope>NUCLEOTIDE SEQUENCE</scope>
    <source>
        <strain evidence="10">BdmA 4</strain>
    </source>
</reference>